<sequence>MTLGVKRRPWRLLEHDTDGSPVMTGDIKWTCRSRSPKTYQTPYGEVNVERYVYQTSRGGRIYVPLESSGRIINNATPRFAQQVSNKYARL</sequence>
<dbReference type="EMBL" id="CACVAT010000521">
    <property type="protein sequence ID" value="CAA6829374.1"/>
    <property type="molecule type" value="Genomic_DNA"/>
</dbReference>
<protein>
    <submittedName>
        <fullName evidence="1">Uncharacterized protein</fullName>
    </submittedName>
</protein>
<proteinExistence type="predicted"/>
<gene>
    <name evidence="1" type="ORF">HELGO_WM54708</name>
</gene>
<accession>A0A6S6UHF1</accession>
<name>A0A6S6UHF1_9GAMM</name>
<dbReference type="AlphaFoldDB" id="A0A6S6UHF1"/>
<organism evidence="1">
    <name type="scientific">uncultured Thiotrichaceae bacterium</name>
    <dbReference type="NCBI Taxonomy" id="298394"/>
    <lineage>
        <taxon>Bacteria</taxon>
        <taxon>Pseudomonadati</taxon>
        <taxon>Pseudomonadota</taxon>
        <taxon>Gammaproteobacteria</taxon>
        <taxon>Thiotrichales</taxon>
        <taxon>Thiotrichaceae</taxon>
        <taxon>environmental samples</taxon>
    </lineage>
</organism>
<reference evidence="1" key="1">
    <citation type="submission" date="2020-01" db="EMBL/GenBank/DDBJ databases">
        <authorList>
            <person name="Meier V. D."/>
            <person name="Meier V D."/>
        </authorList>
    </citation>
    <scope>NUCLEOTIDE SEQUENCE</scope>
    <source>
        <strain evidence="1">HLG_WM_MAG_09</strain>
    </source>
</reference>
<evidence type="ECO:0000313" key="1">
    <source>
        <dbReference type="EMBL" id="CAA6829374.1"/>
    </source>
</evidence>